<organism evidence="5 6">
    <name type="scientific">Sphingomonas hankookensis</name>
    <dbReference type="NCBI Taxonomy" id="563996"/>
    <lineage>
        <taxon>Bacteria</taxon>
        <taxon>Pseudomonadati</taxon>
        <taxon>Pseudomonadota</taxon>
        <taxon>Alphaproteobacteria</taxon>
        <taxon>Sphingomonadales</taxon>
        <taxon>Sphingomonadaceae</taxon>
        <taxon>Sphingomonas</taxon>
    </lineage>
</organism>
<protein>
    <recommendedName>
        <fullName evidence="4">Bacterial sugar transferase domain-containing protein</fullName>
    </recommendedName>
</protein>
<accession>A0ABR5YF49</accession>
<evidence type="ECO:0000313" key="5">
    <source>
        <dbReference type="EMBL" id="KZE18047.1"/>
    </source>
</evidence>
<keyword evidence="3" id="KW-0472">Membrane</keyword>
<evidence type="ECO:0000256" key="1">
    <source>
        <dbReference type="ARBA" id="ARBA00006464"/>
    </source>
</evidence>
<feature type="transmembrane region" description="Helical" evidence="3">
    <location>
        <begin position="30"/>
        <end position="53"/>
    </location>
</feature>
<feature type="transmembrane region" description="Helical" evidence="3">
    <location>
        <begin position="272"/>
        <end position="293"/>
    </location>
</feature>
<comment type="similarity">
    <text evidence="1">Belongs to the bacterial sugar transferase family.</text>
</comment>
<sequence length="460" mass="51941">MDARLANPGRTDERKFSAFWGQPHSVRVRLYIVMLLVDVTAIGIGFALPALLMRPEAQYVPMFIVAAAMYSVIAFNAGAFSVGINDRLAVETGPAIRSLMFTYATFFLIAYFFRLDRDLSRLQLIITMVSGSILLIVFRQIMAAYVQLRLRAKLVYQLLIRDRVDARIPDGFRHFDTDTVGLRPDLKDPAMLNMFSNLIGGCERVVIACPFEERKAWAMMLKGANVRGEIIAQEIDQFGALGVSKLERAPTLLVSVGPLQLRKAIAKRAFDLMFCIPVLILMAPALAMVALAIKLDSRGPVLFRQRRVGQGNAFFDILKFRSMRTDMSDASGSQSTRRDDDRITRVGYFIRRTSIDELPQLFNVLMGQMSIVGPRPHALGSTAGERLFWDIDERYWHRHALKPGITGLAQVRGFRGATHQEEDLTGRLQADLEYISKWSFWLDLTIVVMTLKVLVHKNTY</sequence>
<name>A0ABR5YF49_9SPHN</name>
<comment type="caution">
    <text evidence="5">The sequence shown here is derived from an EMBL/GenBank/DDBJ whole genome shotgun (WGS) entry which is preliminary data.</text>
</comment>
<dbReference type="Proteomes" id="UP000076609">
    <property type="component" value="Unassembled WGS sequence"/>
</dbReference>
<dbReference type="PANTHER" id="PTHR30576">
    <property type="entry name" value="COLANIC BIOSYNTHESIS UDP-GLUCOSE LIPID CARRIER TRANSFERASE"/>
    <property type="match status" value="1"/>
</dbReference>
<keyword evidence="6" id="KW-1185">Reference proteome</keyword>
<evidence type="ECO:0000256" key="2">
    <source>
        <dbReference type="ARBA" id="ARBA00023169"/>
    </source>
</evidence>
<feature type="transmembrane region" description="Helical" evidence="3">
    <location>
        <begin position="125"/>
        <end position="146"/>
    </location>
</feature>
<keyword evidence="3" id="KW-1133">Transmembrane helix</keyword>
<feature type="domain" description="Bacterial sugar transferase" evidence="4">
    <location>
        <begin position="267"/>
        <end position="455"/>
    </location>
</feature>
<gene>
    <name evidence="5" type="ORF">AVT10_09675</name>
</gene>
<evidence type="ECO:0000259" key="4">
    <source>
        <dbReference type="Pfam" id="PF02397"/>
    </source>
</evidence>
<dbReference type="InterPro" id="IPR003362">
    <property type="entry name" value="Bact_transf"/>
</dbReference>
<feature type="transmembrane region" description="Helical" evidence="3">
    <location>
        <begin position="95"/>
        <end position="113"/>
    </location>
</feature>
<evidence type="ECO:0000256" key="3">
    <source>
        <dbReference type="SAM" id="Phobius"/>
    </source>
</evidence>
<keyword evidence="2" id="KW-0270">Exopolysaccharide synthesis</keyword>
<evidence type="ECO:0000313" key="6">
    <source>
        <dbReference type="Proteomes" id="UP000076609"/>
    </source>
</evidence>
<reference evidence="6" key="1">
    <citation type="submission" date="2016-01" db="EMBL/GenBank/DDBJ databases">
        <title>Draft genome of Chromobacterium sp. F49.</title>
        <authorList>
            <person name="Hong K.W."/>
        </authorList>
    </citation>
    <scope>NUCLEOTIDE SEQUENCE [LARGE SCALE GENOMIC DNA]</scope>
    <source>
        <strain evidence="6">CN3</strain>
    </source>
</reference>
<keyword evidence="3" id="KW-0812">Transmembrane</keyword>
<dbReference type="EMBL" id="LQQO01000003">
    <property type="protein sequence ID" value="KZE18047.1"/>
    <property type="molecule type" value="Genomic_DNA"/>
</dbReference>
<proteinExistence type="inferred from homology"/>
<feature type="transmembrane region" description="Helical" evidence="3">
    <location>
        <begin position="59"/>
        <end position="83"/>
    </location>
</feature>
<dbReference type="PANTHER" id="PTHR30576:SF0">
    <property type="entry name" value="UNDECAPRENYL-PHOSPHATE N-ACETYLGALACTOSAMINYL 1-PHOSPHATE TRANSFERASE-RELATED"/>
    <property type="match status" value="1"/>
</dbReference>
<dbReference type="Pfam" id="PF02397">
    <property type="entry name" value="Bac_transf"/>
    <property type="match status" value="1"/>
</dbReference>